<evidence type="ECO:0000313" key="3">
    <source>
        <dbReference type="Proteomes" id="UP000398389"/>
    </source>
</evidence>
<dbReference type="Proteomes" id="UP000398389">
    <property type="component" value="Unassembled WGS sequence"/>
</dbReference>
<proteinExistence type="predicted"/>
<organism evidence="2 3">
    <name type="scientific">Magnusiomyces paraingens</name>
    <dbReference type="NCBI Taxonomy" id="2606893"/>
    <lineage>
        <taxon>Eukaryota</taxon>
        <taxon>Fungi</taxon>
        <taxon>Dikarya</taxon>
        <taxon>Ascomycota</taxon>
        <taxon>Saccharomycotina</taxon>
        <taxon>Dipodascomycetes</taxon>
        <taxon>Dipodascales</taxon>
        <taxon>Dipodascaceae</taxon>
        <taxon>Magnusiomyces</taxon>
    </lineage>
</organism>
<keyword evidence="1" id="KW-1133">Transmembrane helix</keyword>
<dbReference type="GeneID" id="43582455"/>
<accession>A0A5E8BVS4</accession>
<evidence type="ECO:0000256" key="1">
    <source>
        <dbReference type="SAM" id="Phobius"/>
    </source>
</evidence>
<sequence length="155" mass="17310">MATSIFNNIVFPYITLGLAELKAHVFPIIQEAFLSENASFQSALFLIVVLFLSWLVLFSAIRALYRIAVSIVQVAFYGAILAFLVWIYFRGFDSAYKDIATFVGSYDQQTSGWENALQDYTKAHFARSATTVLNHQTIVYPVYAAATSSGKPPIF</sequence>
<keyword evidence="3" id="KW-1185">Reference proteome</keyword>
<gene>
    <name evidence="2" type="ORF">SAPINGB_P003639</name>
</gene>
<feature type="transmembrane region" description="Helical" evidence="1">
    <location>
        <begin position="43"/>
        <end position="61"/>
    </location>
</feature>
<dbReference type="RefSeq" id="XP_031854246.1">
    <property type="nucleotide sequence ID" value="XM_031998355.1"/>
</dbReference>
<feature type="transmembrane region" description="Helical" evidence="1">
    <location>
        <begin position="67"/>
        <end position="89"/>
    </location>
</feature>
<keyword evidence="1" id="KW-0812">Transmembrane</keyword>
<reference evidence="2 3" key="1">
    <citation type="submission" date="2019-09" db="EMBL/GenBank/DDBJ databases">
        <authorList>
            <person name="Brejova B."/>
        </authorList>
    </citation>
    <scope>NUCLEOTIDE SEQUENCE [LARGE SCALE GENOMIC DNA]</scope>
</reference>
<evidence type="ECO:0000313" key="2">
    <source>
        <dbReference type="EMBL" id="VVT53567.1"/>
    </source>
</evidence>
<dbReference type="AlphaFoldDB" id="A0A5E8BVS4"/>
<keyword evidence="1" id="KW-0472">Membrane</keyword>
<dbReference type="EMBL" id="CABVLU010000003">
    <property type="protein sequence ID" value="VVT53567.1"/>
    <property type="molecule type" value="Genomic_DNA"/>
</dbReference>
<name>A0A5E8BVS4_9ASCO</name>
<protein>
    <submittedName>
        <fullName evidence="2">Uncharacterized protein</fullName>
    </submittedName>
</protein>